<protein>
    <recommendedName>
        <fullName evidence="1">Cupin type-2 domain-containing protein</fullName>
    </recommendedName>
</protein>
<feature type="domain" description="Cupin type-2" evidence="1">
    <location>
        <begin position="90"/>
        <end position="163"/>
    </location>
</feature>
<name>A0AAE0I3A5_9PEZI</name>
<dbReference type="AlphaFoldDB" id="A0AAE0I3A5"/>
<dbReference type="Gene3D" id="2.60.120.10">
    <property type="entry name" value="Jelly Rolls"/>
    <property type="match status" value="1"/>
</dbReference>
<dbReference type="EMBL" id="JAUEPO010000007">
    <property type="protein sequence ID" value="KAK3317782.1"/>
    <property type="molecule type" value="Genomic_DNA"/>
</dbReference>
<sequence>MIMMASLMPLIQDLLPMILPSSISVTKAGDILPPLPSPSTAPLLVEAEGEGAEAEEAEARAAAEAGKPRIKVISRDAVVNKTDKMCASVLIVKPHSSSSVRHHGEQDAIIYAAAGTGVLLSSPKDEGDEPERFPLEQGDFAVVPSWTEHQALNESEADVLWVIIRSGPSPVEVNLTDWGGDEAKEPLGR</sequence>
<dbReference type="Pfam" id="PF07883">
    <property type="entry name" value="Cupin_2"/>
    <property type="match status" value="1"/>
</dbReference>
<organism evidence="2 3">
    <name type="scientific">Cercophora scortea</name>
    <dbReference type="NCBI Taxonomy" id="314031"/>
    <lineage>
        <taxon>Eukaryota</taxon>
        <taxon>Fungi</taxon>
        <taxon>Dikarya</taxon>
        <taxon>Ascomycota</taxon>
        <taxon>Pezizomycotina</taxon>
        <taxon>Sordariomycetes</taxon>
        <taxon>Sordariomycetidae</taxon>
        <taxon>Sordariales</taxon>
        <taxon>Lasiosphaeriaceae</taxon>
        <taxon>Cercophora</taxon>
    </lineage>
</organism>
<evidence type="ECO:0000313" key="3">
    <source>
        <dbReference type="Proteomes" id="UP001286456"/>
    </source>
</evidence>
<dbReference type="Proteomes" id="UP001286456">
    <property type="component" value="Unassembled WGS sequence"/>
</dbReference>
<dbReference type="InterPro" id="IPR014710">
    <property type="entry name" value="RmlC-like_jellyroll"/>
</dbReference>
<dbReference type="SUPFAM" id="SSF51182">
    <property type="entry name" value="RmlC-like cupins"/>
    <property type="match status" value="1"/>
</dbReference>
<comment type="caution">
    <text evidence="2">The sequence shown here is derived from an EMBL/GenBank/DDBJ whole genome shotgun (WGS) entry which is preliminary data.</text>
</comment>
<proteinExistence type="predicted"/>
<accession>A0AAE0I3A5</accession>
<dbReference type="InterPro" id="IPR013096">
    <property type="entry name" value="Cupin_2"/>
</dbReference>
<reference evidence="2" key="2">
    <citation type="submission" date="2023-06" db="EMBL/GenBank/DDBJ databases">
        <authorList>
            <consortium name="Lawrence Berkeley National Laboratory"/>
            <person name="Haridas S."/>
            <person name="Hensen N."/>
            <person name="Bonometti L."/>
            <person name="Westerberg I."/>
            <person name="Brannstrom I.O."/>
            <person name="Guillou S."/>
            <person name="Cros-Aarteil S."/>
            <person name="Calhoun S."/>
            <person name="Kuo A."/>
            <person name="Mondo S."/>
            <person name="Pangilinan J."/>
            <person name="Riley R."/>
            <person name="Labutti K."/>
            <person name="Andreopoulos B."/>
            <person name="Lipzen A."/>
            <person name="Chen C."/>
            <person name="Yanf M."/>
            <person name="Daum C."/>
            <person name="Ng V."/>
            <person name="Clum A."/>
            <person name="Steindorff A."/>
            <person name="Ohm R."/>
            <person name="Martin F."/>
            <person name="Silar P."/>
            <person name="Natvig D."/>
            <person name="Lalanne C."/>
            <person name="Gautier V."/>
            <person name="Ament-Velasquez S.L."/>
            <person name="Kruys A."/>
            <person name="Hutchinson M.I."/>
            <person name="Powell A.J."/>
            <person name="Barry K."/>
            <person name="Miller A.N."/>
            <person name="Grigoriev I.V."/>
            <person name="Debuchy R."/>
            <person name="Gladieux P."/>
            <person name="Thoren M.H."/>
            <person name="Johannesson H."/>
        </authorList>
    </citation>
    <scope>NUCLEOTIDE SEQUENCE</scope>
    <source>
        <strain evidence="2">SMH4131-1</strain>
    </source>
</reference>
<keyword evidence="3" id="KW-1185">Reference proteome</keyword>
<evidence type="ECO:0000313" key="2">
    <source>
        <dbReference type="EMBL" id="KAK3317782.1"/>
    </source>
</evidence>
<gene>
    <name evidence="2" type="ORF">B0T19DRAFT_297647</name>
</gene>
<dbReference type="InterPro" id="IPR011051">
    <property type="entry name" value="RmlC_Cupin_sf"/>
</dbReference>
<evidence type="ECO:0000259" key="1">
    <source>
        <dbReference type="Pfam" id="PF07883"/>
    </source>
</evidence>
<reference evidence="2" key="1">
    <citation type="journal article" date="2023" name="Mol. Phylogenet. Evol.">
        <title>Genome-scale phylogeny and comparative genomics of the fungal order Sordariales.</title>
        <authorList>
            <person name="Hensen N."/>
            <person name="Bonometti L."/>
            <person name="Westerberg I."/>
            <person name="Brannstrom I.O."/>
            <person name="Guillou S."/>
            <person name="Cros-Aarteil S."/>
            <person name="Calhoun S."/>
            <person name="Haridas S."/>
            <person name="Kuo A."/>
            <person name="Mondo S."/>
            <person name="Pangilinan J."/>
            <person name="Riley R."/>
            <person name="LaButti K."/>
            <person name="Andreopoulos B."/>
            <person name="Lipzen A."/>
            <person name="Chen C."/>
            <person name="Yan M."/>
            <person name="Daum C."/>
            <person name="Ng V."/>
            <person name="Clum A."/>
            <person name="Steindorff A."/>
            <person name="Ohm R.A."/>
            <person name="Martin F."/>
            <person name="Silar P."/>
            <person name="Natvig D.O."/>
            <person name="Lalanne C."/>
            <person name="Gautier V."/>
            <person name="Ament-Velasquez S.L."/>
            <person name="Kruys A."/>
            <person name="Hutchinson M.I."/>
            <person name="Powell A.J."/>
            <person name="Barry K."/>
            <person name="Miller A.N."/>
            <person name="Grigoriev I.V."/>
            <person name="Debuchy R."/>
            <person name="Gladieux P."/>
            <person name="Hiltunen Thoren M."/>
            <person name="Johannesson H."/>
        </authorList>
    </citation>
    <scope>NUCLEOTIDE SEQUENCE</scope>
    <source>
        <strain evidence="2">SMH4131-1</strain>
    </source>
</reference>